<evidence type="ECO:0008006" key="3">
    <source>
        <dbReference type="Google" id="ProtNLM"/>
    </source>
</evidence>
<protein>
    <recommendedName>
        <fullName evidence="3">DUF2622 domain-containing protein</fullName>
    </recommendedName>
</protein>
<evidence type="ECO:0000313" key="1">
    <source>
        <dbReference type="EMBL" id="PQQ22306.1"/>
    </source>
</evidence>
<proteinExistence type="predicted"/>
<evidence type="ECO:0000313" key="2">
    <source>
        <dbReference type="Proteomes" id="UP000239550"/>
    </source>
</evidence>
<dbReference type="AlphaFoldDB" id="A0A2S8PU30"/>
<accession>A0A2S8PU30</accession>
<name>A0A2S8PU30_9GAMM</name>
<dbReference type="EMBL" id="PUWT01000111">
    <property type="protein sequence ID" value="PQQ22306.1"/>
    <property type="molecule type" value="Genomic_DNA"/>
</dbReference>
<gene>
    <name evidence="1" type="ORF">C6H66_24070</name>
</gene>
<reference evidence="1 2" key="1">
    <citation type="submission" date="2018-02" db="EMBL/GenBank/DDBJ databases">
        <title>Five New Genomes of Indian Photorhabdus Isolates TSA.</title>
        <authorList>
            <person name="Dubay B."/>
            <person name="Somvanshi V.S."/>
        </authorList>
    </citation>
    <scope>NUCLEOTIDE SEQUENCE [LARGE SCALE GENOMIC DNA]</scope>
    <source>
        <strain evidence="1 2">H1</strain>
    </source>
</reference>
<dbReference type="RefSeq" id="WP_105396964.1">
    <property type="nucleotide sequence ID" value="NZ_CAWNTA010000015.1"/>
</dbReference>
<sequence>MNNFLVRVELYGAEYDDYERFHEIMLELKLYRHISQQGKTLKLPDGTYFGAFNATAHDVLVAVRKAAKNFSPDNEASIFVCNFTDYDHLLYQA</sequence>
<organism evidence="1 2">
    <name type="scientific">Photorhabdus hindustanensis</name>
    <dbReference type="NCBI Taxonomy" id="2918802"/>
    <lineage>
        <taxon>Bacteria</taxon>
        <taxon>Pseudomonadati</taxon>
        <taxon>Pseudomonadota</taxon>
        <taxon>Gammaproteobacteria</taxon>
        <taxon>Enterobacterales</taxon>
        <taxon>Morganellaceae</taxon>
        <taxon>Photorhabdus</taxon>
    </lineage>
</organism>
<comment type="caution">
    <text evidence="1">The sequence shown here is derived from an EMBL/GenBank/DDBJ whole genome shotgun (WGS) entry which is preliminary data.</text>
</comment>
<dbReference type="Proteomes" id="UP000239550">
    <property type="component" value="Unassembled WGS sequence"/>
</dbReference>
<keyword evidence="2" id="KW-1185">Reference proteome</keyword>